<evidence type="ECO:0000313" key="4">
    <source>
        <dbReference type="EMBL" id="BCB77854.1"/>
    </source>
</evidence>
<evidence type="ECO:0000259" key="1">
    <source>
        <dbReference type="Pfam" id="PF07944"/>
    </source>
</evidence>
<dbReference type="InterPro" id="IPR008928">
    <property type="entry name" value="6-hairpin_glycosidase_sf"/>
</dbReference>
<dbReference type="Pfam" id="PF20736">
    <property type="entry name" value="Glyco_hydro127M"/>
    <property type="match status" value="1"/>
</dbReference>
<dbReference type="RefSeq" id="WP_173037530.1">
    <property type="nucleotide sequence ID" value="NZ_AP022870.1"/>
</dbReference>
<feature type="domain" description="Non-reducing end beta-L-arabinofuranosidase-like GH127 C-terminal" evidence="3">
    <location>
        <begin position="526"/>
        <end position="636"/>
    </location>
</feature>
<dbReference type="SUPFAM" id="SSF48208">
    <property type="entry name" value="Six-hairpin glycosidases"/>
    <property type="match status" value="1"/>
</dbReference>
<keyword evidence="5" id="KW-1185">Reference proteome</keyword>
<dbReference type="AlphaFoldDB" id="A0A6F8XVI8"/>
<feature type="domain" description="Non-reducing end beta-L-arabinofuranosidase-like GH127 catalytic" evidence="1">
    <location>
        <begin position="24"/>
        <end position="418"/>
    </location>
</feature>
<accession>A0A6F8XVI8</accession>
<dbReference type="InterPro" id="IPR049049">
    <property type="entry name" value="Beta-AFase-like_GH127_C"/>
</dbReference>
<dbReference type="KEGG" id="pfla:Pflav_042640"/>
<gene>
    <name evidence="4" type="ORF">Pflav_042640</name>
</gene>
<reference evidence="4 5" key="2">
    <citation type="submission" date="2020-03" db="EMBL/GenBank/DDBJ databases">
        <authorList>
            <person name="Ichikawa N."/>
            <person name="Kimura A."/>
            <person name="Kitahashi Y."/>
            <person name="Uohara A."/>
        </authorList>
    </citation>
    <scope>NUCLEOTIDE SEQUENCE [LARGE SCALE GENOMIC DNA]</scope>
    <source>
        <strain evidence="4 5">NBRC 107702</strain>
    </source>
</reference>
<dbReference type="PANTHER" id="PTHR43465">
    <property type="entry name" value="DUF1680 DOMAIN PROTEIN (AFU_ORTHOLOGUE AFUA_1G08910)"/>
    <property type="match status" value="1"/>
</dbReference>
<dbReference type="InterPro" id="IPR012878">
    <property type="entry name" value="Beta-AFase-like_GH127_cat"/>
</dbReference>
<dbReference type="EMBL" id="AP022870">
    <property type="protein sequence ID" value="BCB77854.1"/>
    <property type="molecule type" value="Genomic_DNA"/>
</dbReference>
<dbReference type="InterPro" id="IPR049174">
    <property type="entry name" value="Beta-AFase-like"/>
</dbReference>
<sequence length="639" mass="70552">MKATAPAAPVLPIRGRLRPLGLGDVRITGGYWAERQSVNAVASLAHIEHWLEREGWIRNFDLVATGGDLAAERRGREFSDSEIYKFLEALAWEIGRSDDEALESRFRAIVARVAAAQASDGYLNTKFGRPGQAPRWSDLEWGHEIYCIGHLLQAGVARARTRPGADDGLLEVARRAADNICDTFGPEGIDGICGHPVIETALVELGRVTEDDRYLAQAALFVDRRGHGRLSDVEYGREYFQDEMPVRQATVLRGHAVRANYLAAGAVDVAVELKDASLLDAIRNQWTNAVRRRTYVTGGQGSRHQDEAFGPDWVLPPDRAYSETCAGIGSVMLAWRLLLADGDPRYADLIERTLFNVVSTSPAADGRSFFYANTLHRRELGAVPDADRPSLRAAASLRAPWFEVSCCPTNVARTLASLTAYVATVDDEGLQLHQYVPGPVEHSRADGRRLCVTVETDYPRDGEIRVRVDSDDETPWALSLRVPGWAAEGATLTVDGQPRPVAPGVVTERRTWRRGDEVVLSLPLAPRFTYPDPRIDAVRGCVAVERGPVVFALESVDVPGVENVEALRVDTSQPPRLVDGRVTVRGWHVHPHENDWPYRTDLSEATPVRGEQLAEVPLVEYHAWANRGPSTMRVWLAAQ</sequence>
<dbReference type="GO" id="GO:0005975">
    <property type="term" value="P:carbohydrate metabolic process"/>
    <property type="evidence" value="ECO:0007669"/>
    <property type="project" value="InterPro"/>
</dbReference>
<name>A0A6F8XVI8_9ACTN</name>
<feature type="domain" description="Non-reducing end beta-L-arabinofuranosidase-like GH127 middle" evidence="2">
    <location>
        <begin position="430"/>
        <end position="524"/>
    </location>
</feature>
<dbReference type="Pfam" id="PF07944">
    <property type="entry name" value="Beta-AFase-like_GH127_cat"/>
    <property type="match status" value="1"/>
</dbReference>
<dbReference type="Pfam" id="PF20737">
    <property type="entry name" value="Glyco_hydro127C"/>
    <property type="match status" value="1"/>
</dbReference>
<dbReference type="InterPro" id="IPR049046">
    <property type="entry name" value="Beta-AFase-like_GH127_middle"/>
</dbReference>
<proteinExistence type="predicted"/>
<evidence type="ECO:0008006" key="6">
    <source>
        <dbReference type="Google" id="ProtNLM"/>
    </source>
</evidence>
<evidence type="ECO:0000259" key="3">
    <source>
        <dbReference type="Pfam" id="PF20737"/>
    </source>
</evidence>
<evidence type="ECO:0000313" key="5">
    <source>
        <dbReference type="Proteomes" id="UP000502508"/>
    </source>
</evidence>
<dbReference type="Proteomes" id="UP000502508">
    <property type="component" value="Chromosome"/>
</dbReference>
<reference evidence="4 5" key="1">
    <citation type="submission" date="2020-03" db="EMBL/GenBank/DDBJ databases">
        <title>Whole genome shotgun sequence of Phytohabitans flavus NBRC 107702.</title>
        <authorList>
            <person name="Komaki H."/>
            <person name="Tamura T."/>
        </authorList>
    </citation>
    <scope>NUCLEOTIDE SEQUENCE [LARGE SCALE GENOMIC DNA]</scope>
    <source>
        <strain evidence="4 5">NBRC 107702</strain>
    </source>
</reference>
<evidence type="ECO:0000259" key="2">
    <source>
        <dbReference type="Pfam" id="PF20736"/>
    </source>
</evidence>
<organism evidence="4 5">
    <name type="scientific">Phytohabitans flavus</name>
    <dbReference type="NCBI Taxonomy" id="1076124"/>
    <lineage>
        <taxon>Bacteria</taxon>
        <taxon>Bacillati</taxon>
        <taxon>Actinomycetota</taxon>
        <taxon>Actinomycetes</taxon>
        <taxon>Micromonosporales</taxon>
        <taxon>Micromonosporaceae</taxon>
    </lineage>
</organism>
<dbReference type="PANTHER" id="PTHR43465:SF2">
    <property type="entry name" value="DUF1680 DOMAIN PROTEIN (AFU_ORTHOLOGUE AFUA_1G08910)"/>
    <property type="match status" value="1"/>
</dbReference>
<protein>
    <recommendedName>
        <fullName evidence="6">Glycoside hydrolase family 127 protein</fullName>
    </recommendedName>
</protein>